<sequence length="201" mass="22680">MHVEFLLEEPSSEAALNQLLPRLLLADDTWRCVPHRGKDALLLRLPALLKTYASRLPHEPGLRVVILMDADADCRKVKAELEKLVAAAHLLTKTTAPAHVPFRVLTRLAVSELEAWFLGDREAIQAAYPRVHAHHFKGLNRDPDAITDTWETLHRVLQKGGYYLTTKAKVEWSENIAQHLMPGRNESPSFHYFCAGLAALR</sequence>
<gene>
    <name evidence="1" type="ORF">GCM10022409_26980</name>
</gene>
<organism evidence="1 2">
    <name type="scientific">Hymenobacter glaciei</name>
    <dbReference type="NCBI Taxonomy" id="877209"/>
    <lineage>
        <taxon>Bacteria</taxon>
        <taxon>Pseudomonadati</taxon>
        <taxon>Bacteroidota</taxon>
        <taxon>Cytophagia</taxon>
        <taxon>Cytophagales</taxon>
        <taxon>Hymenobacteraceae</taxon>
        <taxon>Hymenobacter</taxon>
    </lineage>
</organism>
<name>A0ABP7UBW2_9BACT</name>
<evidence type="ECO:0000313" key="1">
    <source>
        <dbReference type="EMBL" id="GAA4039800.1"/>
    </source>
</evidence>
<dbReference type="RefSeq" id="WP_345055400.1">
    <property type="nucleotide sequence ID" value="NZ_BAABDK010000021.1"/>
</dbReference>
<keyword evidence="2" id="KW-1185">Reference proteome</keyword>
<proteinExistence type="predicted"/>
<dbReference type="InterPro" id="IPR025455">
    <property type="entry name" value="DUF4276"/>
</dbReference>
<dbReference type="Proteomes" id="UP001501469">
    <property type="component" value="Unassembled WGS sequence"/>
</dbReference>
<dbReference type="EMBL" id="BAABDK010000021">
    <property type="protein sequence ID" value="GAA4039800.1"/>
    <property type="molecule type" value="Genomic_DNA"/>
</dbReference>
<evidence type="ECO:0000313" key="2">
    <source>
        <dbReference type="Proteomes" id="UP001501469"/>
    </source>
</evidence>
<protein>
    <submittedName>
        <fullName evidence="1">DUF4276 family protein</fullName>
    </submittedName>
</protein>
<dbReference type="Pfam" id="PF14103">
    <property type="entry name" value="DUF4276"/>
    <property type="match status" value="1"/>
</dbReference>
<comment type="caution">
    <text evidence="1">The sequence shown here is derived from an EMBL/GenBank/DDBJ whole genome shotgun (WGS) entry which is preliminary data.</text>
</comment>
<accession>A0ABP7UBW2</accession>
<reference evidence="2" key="1">
    <citation type="journal article" date="2019" name="Int. J. Syst. Evol. Microbiol.">
        <title>The Global Catalogue of Microorganisms (GCM) 10K type strain sequencing project: providing services to taxonomists for standard genome sequencing and annotation.</title>
        <authorList>
            <consortium name="The Broad Institute Genomics Platform"/>
            <consortium name="The Broad Institute Genome Sequencing Center for Infectious Disease"/>
            <person name="Wu L."/>
            <person name="Ma J."/>
        </authorList>
    </citation>
    <scope>NUCLEOTIDE SEQUENCE [LARGE SCALE GENOMIC DNA]</scope>
    <source>
        <strain evidence="2">JCM 17225</strain>
    </source>
</reference>